<dbReference type="PANTHER" id="PTHR33361">
    <property type="entry name" value="GLR0591 PROTEIN"/>
    <property type="match status" value="1"/>
</dbReference>
<organism evidence="1 2">
    <name type="scientific">Leptospira weilii str. Ecochallenge</name>
    <dbReference type="NCBI Taxonomy" id="1049986"/>
    <lineage>
        <taxon>Bacteria</taxon>
        <taxon>Pseudomonadati</taxon>
        <taxon>Spirochaetota</taxon>
        <taxon>Spirochaetia</taxon>
        <taxon>Leptospirales</taxon>
        <taxon>Leptospiraceae</taxon>
        <taxon>Leptospira</taxon>
    </lineage>
</organism>
<evidence type="ECO:0000313" key="2">
    <source>
        <dbReference type="Proteomes" id="UP000012249"/>
    </source>
</evidence>
<reference evidence="1 2" key="1">
    <citation type="submission" date="2013-02" db="EMBL/GenBank/DDBJ databases">
        <authorList>
            <person name="Harkins D.M."/>
            <person name="Durkin A.S."/>
            <person name="Brinkac L.M."/>
            <person name="Haft D.H."/>
            <person name="Selengut J.D."/>
            <person name="Sanka R."/>
            <person name="DePew J."/>
            <person name="Purushe J."/>
            <person name="Haake D.A."/>
            <person name="Matsunaga J."/>
            <person name="Vinetz J.M."/>
            <person name="Sutton G.G."/>
            <person name="Nierman W.C."/>
            <person name="Fouts D.E."/>
        </authorList>
    </citation>
    <scope>NUCLEOTIDE SEQUENCE [LARGE SCALE GENOMIC DNA]</scope>
    <source>
        <strain evidence="1 2">Ecochallenge</strain>
    </source>
</reference>
<sequence>MFYKNKINFHFPGLFLFCFTMSKFSLFKRILFGTLVLVLTLFLHTIFFKPLTLGLFYEKIFWESVLNDPEYLTSLGILNNFGIGSYQKELTDISVERQKQDMEKAKKNLEILLSYGKEDLSGQELISFEILEWSFGLKISGEKFLFHDYPANQLFGVQSQLPTFLATQHPIKSSQDVENYIARLEVVPKKIDQLIEGILYRDRKGILPPDFILDRLISEVEGFIKVPAKENILYTAFGEKIEKINSISSDLKDQSLARVQQSIESGVYPSYSKLLNLFLEQRKRADSKAGVWKLPDGDAYYSHELKKHTTTELNPEQIHNIGLSEVSRIQNEMKTILKNLGKNQSIPNAMSELRKDSRFLFPDNEKGKLQALEEYKKILKDSEEKSKSLFFKMPESKVEVDRIPVFKEKTAPGAYYDEPALDGSRPGIFYANLRDTKEIPKFGMKTLTYHETIPGHHLQIAIMQELKGLPRFRNTTTFTAYVEGWALYAERLAKDYDFFQDPYSDLGRLQAELFRAVRLVVDTGLHYKRWTRRQAISYMTQNTGMAPKDVTAEIERYIVYPGQACSYKIGMLKILELREKVKIHKKKTFDIREFHSAVLDSGSLPLIILERLVEEKLLNEKTIL</sequence>
<dbReference type="EMBL" id="AHMI02000278">
    <property type="protein sequence ID" value="EMY12787.1"/>
    <property type="molecule type" value="Genomic_DNA"/>
</dbReference>
<dbReference type="PANTHER" id="PTHR33361:SF2">
    <property type="entry name" value="DUF885 DOMAIN-CONTAINING PROTEIN"/>
    <property type="match status" value="1"/>
</dbReference>
<dbReference type="Pfam" id="PF05960">
    <property type="entry name" value="DUF885"/>
    <property type="match status" value="1"/>
</dbReference>
<accession>N1U194</accession>
<evidence type="ECO:0000313" key="1">
    <source>
        <dbReference type="EMBL" id="EMY12787.1"/>
    </source>
</evidence>
<gene>
    <name evidence="1" type="ORF">LEP1GSC043_1211</name>
</gene>
<proteinExistence type="predicted"/>
<dbReference type="AlphaFoldDB" id="N1U194"/>
<name>N1U194_9LEPT</name>
<dbReference type="InterPro" id="IPR010281">
    <property type="entry name" value="DUF885"/>
</dbReference>
<dbReference type="Proteomes" id="UP000012249">
    <property type="component" value="Unassembled WGS sequence"/>
</dbReference>
<comment type="caution">
    <text evidence="1">The sequence shown here is derived from an EMBL/GenBank/DDBJ whole genome shotgun (WGS) entry which is preliminary data.</text>
</comment>
<protein>
    <submittedName>
        <fullName evidence="1">PF05960 family protein</fullName>
    </submittedName>
</protein>